<keyword evidence="1" id="KW-0732">Signal</keyword>
<dbReference type="HOGENOM" id="CLU_2205311_0_0_5"/>
<dbReference type="KEGG" id="cak:Caul_2045"/>
<dbReference type="OrthoDB" id="7190223at2"/>
<dbReference type="AlphaFoldDB" id="B0T6V8"/>
<sequence precursor="true">MKKIIVATVVAISALAGAAQAGTAVSNFDFLQAARCRGLAASEGLGKLDTASIDAFLKQETGNRELPIRVSANNKITGAQKEGDKAEGAKKEKLLAERSGVCSAFLNRAATGAAVNTSN</sequence>
<proteinExistence type="predicted"/>
<evidence type="ECO:0000313" key="2">
    <source>
        <dbReference type="EMBL" id="ABZ71173.1"/>
    </source>
</evidence>
<protein>
    <submittedName>
        <fullName evidence="2">Uncharacterized protein</fullName>
    </submittedName>
</protein>
<gene>
    <name evidence="2" type="ordered locus">Caul_2045</name>
</gene>
<accession>B0T6V8</accession>
<reference evidence="2" key="1">
    <citation type="submission" date="2008-01" db="EMBL/GenBank/DDBJ databases">
        <title>Complete sequence of chromosome of Caulobacter sp. K31.</title>
        <authorList>
            <consortium name="US DOE Joint Genome Institute"/>
            <person name="Copeland A."/>
            <person name="Lucas S."/>
            <person name="Lapidus A."/>
            <person name="Barry K."/>
            <person name="Glavina del Rio T."/>
            <person name="Dalin E."/>
            <person name="Tice H."/>
            <person name="Pitluck S."/>
            <person name="Bruce D."/>
            <person name="Goodwin L."/>
            <person name="Thompson L.S."/>
            <person name="Brettin T."/>
            <person name="Detter J.C."/>
            <person name="Han C."/>
            <person name="Schmutz J."/>
            <person name="Larimer F."/>
            <person name="Land M."/>
            <person name="Hauser L."/>
            <person name="Kyrpides N."/>
            <person name="Kim E."/>
            <person name="Stephens C."/>
            <person name="Richardson P."/>
        </authorList>
    </citation>
    <scope>NUCLEOTIDE SEQUENCE [LARGE SCALE GENOMIC DNA]</scope>
    <source>
        <strain evidence="2">K31</strain>
    </source>
</reference>
<evidence type="ECO:0000256" key="1">
    <source>
        <dbReference type="SAM" id="SignalP"/>
    </source>
</evidence>
<feature type="signal peptide" evidence="1">
    <location>
        <begin position="1"/>
        <end position="21"/>
    </location>
</feature>
<dbReference type="EMBL" id="CP000927">
    <property type="protein sequence ID" value="ABZ71173.1"/>
    <property type="molecule type" value="Genomic_DNA"/>
</dbReference>
<name>B0T6V8_CAUSK</name>
<feature type="chain" id="PRO_5002753083" evidence="1">
    <location>
        <begin position="22"/>
        <end position="119"/>
    </location>
</feature>
<organism evidence="2">
    <name type="scientific">Caulobacter sp. (strain K31)</name>
    <dbReference type="NCBI Taxonomy" id="366602"/>
    <lineage>
        <taxon>Bacteria</taxon>
        <taxon>Pseudomonadati</taxon>
        <taxon>Pseudomonadota</taxon>
        <taxon>Alphaproteobacteria</taxon>
        <taxon>Caulobacterales</taxon>
        <taxon>Caulobacteraceae</taxon>
        <taxon>Caulobacter</taxon>
    </lineage>
</organism>